<dbReference type="AlphaFoldDB" id="A0A1H6WCF3"/>
<dbReference type="KEGG" id="hae:halTADL_2825"/>
<gene>
    <name evidence="1" type="ORF">SAMN05444271_12238</name>
</gene>
<dbReference type="GeneID" id="35003598"/>
<proteinExistence type="predicted"/>
<protein>
    <submittedName>
        <fullName evidence="1">Uncharacterized protein</fullName>
    </submittedName>
</protein>
<dbReference type="EMBL" id="FNYR01000022">
    <property type="protein sequence ID" value="SEJ11727.1"/>
    <property type="molecule type" value="Genomic_DNA"/>
</dbReference>
<evidence type="ECO:0000313" key="1">
    <source>
        <dbReference type="EMBL" id="SEJ11727.1"/>
    </source>
</evidence>
<organism evidence="1 2">
    <name type="scientific">Halohasta litchfieldiae</name>
    <dbReference type="NCBI Taxonomy" id="1073996"/>
    <lineage>
        <taxon>Archaea</taxon>
        <taxon>Methanobacteriati</taxon>
        <taxon>Methanobacteriota</taxon>
        <taxon>Stenosarchaea group</taxon>
        <taxon>Halobacteria</taxon>
        <taxon>Halobacteriales</taxon>
        <taxon>Haloferacaceae</taxon>
        <taxon>Halohasta</taxon>
    </lineage>
</organism>
<keyword evidence="2" id="KW-1185">Reference proteome</keyword>
<evidence type="ECO:0000313" key="2">
    <source>
        <dbReference type="Proteomes" id="UP000198888"/>
    </source>
</evidence>
<reference evidence="1 2" key="1">
    <citation type="submission" date="2016-10" db="EMBL/GenBank/DDBJ databases">
        <authorList>
            <person name="de Groot N.N."/>
        </authorList>
    </citation>
    <scope>NUCLEOTIDE SEQUENCE [LARGE SCALE GENOMIC DNA]</scope>
    <source>
        <strain evidence="1 2">DSM 22187</strain>
    </source>
</reference>
<accession>A0A1H6WCF3</accession>
<sequence length="101" mass="10983">MAVDHPVIEQRLATVASDALDADVDWTIKEAGDGCRLVLPDRVLDISQRDGPAETARWVLTLQADGAIVSKFGPYESTEDLVDQLKTVLTSDVFYTVCCDG</sequence>
<accession>A0A2H4Q5B7</accession>
<dbReference type="RefSeq" id="WP_089673217.1">
    <property type="nucleotide sequence ID" value="NZ_CP024845.1"/>
</dbReference>
<dbReference type="Proteomes" id="UP000198888">
    <property type="component" value="Unassembled WGS sequence"/>
</dbReference>
<name>A0A1H6WCF3_9EURY</name>
<dbReference type="OrthoDB" id="346403at2157"/>